<sequence length="68" mass="7131">MTKILATIASVAVLSACAVQAPAAPEVSTPQGRPFIEQLIEDLKNPPTTTVVQPTTIADMLLPPDYKG</sequence>
<proteinExistence type="predicted"/>
<gene>
    <name evidence="1" type="primary">69</name>
    <name evidence="1" type="ORF">PBI_WILLIS_69</name>
</gene>
<reference evidence="1 2" key="1">
    <citation type="submission" date="2014-03" db="EMBL/GenBank/DDBJ databases">
        <authorList>
            <person name="Churilla B.M."/>
            <person name="Abrahim M.R."/>
            <person name="Burke K.A."/>
            <person name="Yu V.J."/>
            <person name="Adkins N.L."/>
            <person name="Cohen K.L."/>
            <person name="Colicchio M.A."/>
            <person name="Fasoranti T.O."/>
            <person name="Genkil J.S."/>
            <person name="Kramer Z.J."/>
            <person name="Prout A.K."/>
            <person name="Schafer C.E."/>
            <person name="Schwarz A.G."/>
            <person name="Tish M."/>
            <person name="Vispute N."/>
            <person name="Wilkes K.E."/>
            <person name="Williams C.R."/>
            <person name="Xiao X."/>
            <person name="Yoder B.A."/>
            <person name="Lapin J.S."/>
            <person name="Ott C.T."/>
            <person name="Walburn T.D."/>
            <person name="Bradley K.W."/>
            <person name="Clarke D.Q."/>
            <person name="Lewis M.F."/>
            <person name="Barker L.P."/>
            <person name="Bailey C."/>
            <person name="Asai D.J."/>
            <person name="Bowman C.A."/>
            <person name="Russell D.A."/>
            <person name="Pope W.H."/>
            <person name="Jacobs-Sera D."/>
            <person name="Hendrix R.W."/>
            <person name="Hatfull G.F."/>
        </authorList>
    </citation>
    <scope>NUCLEOTIDE SEQUENCE [LARGE SCALE GENOMIC DNA]</scope>
</reference>
<organism evidence="1 2">
    <name type="scientific">Mycobacterium phage Willis</name>
    <dbReference type="NCBI Taxonomy" id="1486404"/>
    <lineage>
        <taxon>Viruses</taxon>
        <taxon>Duplodnaviria</taxon>
        <taxon>Heunggongvirae</taxon>
        <taxon>Uroviricota</taxon>
        <taxon>Caudoviricetes</taxon>
        <taxon>Ceeclamvirinae</taxon>
        <taxon>Bixzunavirus</taxon>
        <taxon>Bixzunavirus Bxz1</taxon>
    </lineage>
</organism>
<evidence type="ECO:0008006" key="3">
    <source>
        <dbReference type="Google" id="ProtNLM"/>
    </source>
</evidence>
<dbReference type="EMBL" id="KJ595575">
    <property type="protein sequence ID" value="AID18149.1"/>
    <property type="molecule type" value="Genomic_DNA"/>
</dbReference>
<name>A0A068C8W1_9CAUD</name>
<dbReference type="Proteomes" id="UP000027390">
    <property type="component" value="Segment"/>
</dbReference>
<protein>
    <recommendedName>
        <fullName evidence="3">Lipoprotein</fullName>
    </recommendedName>
</protein>
<evidence type="ECO:0000313" key="2">
    <source>
        <dbReference type="Proteomes" id="UP000027390"/>
    </source>
</evidence>
<dbReference type="PROSITE" id="PS51257">
    <property type="entry name" value="PROKAR_LIPOPROTEIN"/>
    <property type="match status" value="1"/>
</dbReference>
<accession>A0A068C8W1</accession>
<evidence type="ECO:0000313" key="1">
    <source>
        <dbReference type="EMBL" id="AID18149.1"/>
    </source>
</evidence>